<reference evidence="8" key="2">
    <citation type="submission" date="2011-02" db="EMBL/GenBank/DDBJ databases">
        <authorList>
            <person name="MacLean D."/>
        </authorList>
    </citation>
    <scope>NUCLEOTIDE SEQUENCE</scope>
</reference>
<evidence type="ECO:0000259" key="7">
    <source>
        <dbReference type="PROSITE" id="PS52035"/>
    </source>
</evidence>
<accession>F0W1K2</accession>
<keyword evidence="5" id="KW-1133">Transmembrane helix</keyword>
<dbReference type="PANTHER" id="PTHR11705:SF138">
    <property type="entry name" value="PEPTIDASE M14 CARBOXYPEPTIDASE A DOMAIN-CONTAINING PROTEIN"/>
    <property type="match status" value="1"/>
</dbReference>
<feature type="transmembrane region" description="Helical" evidence="5">
    <location>
        <begin position="653"/>
        <end position="676"/>
    </location>
</feature>
<keyword evidence="5" id="KW-0812">Transmembrane</keyword>
<dbReference type="AlphaFoldDB" id="F0W1K2"/>
<dbReference type="SMART" id="SM00631">
    <property type="entry name" value="Zn_pept"/>
    <property type="match status" value="1"/>
</dbReference>
<feature type="signal peptide" evidence="6">
    <location>
        <begin position="1"/>
        <end position="16"/>
    </location>
</feature>
<dbReference type="PANTHER" id="PTHR11705">
    <property type="entry name" value="PROTEASE FAMILY M14 CARBOXYPEPTIDASE A,B"/>
    <property type="match status" value="1"/>
</dbReference>
<proteinExistence type="inferred from homology"/>
<dbReference type="Gene3D" id="3.40.630.10">
    <property type="entry name" value="Zn peptidases"/>
    <property type="match status" value="1"/>
</dbReference>
<dbReference type="CDD" id="cd00596">
    <property type="entry name" value="Peptidase_M14_like"/>
    <property type="match status" value="1"/>
</dbReference>
<dbReference type="Pfam" id="PF00246">
    <property type="entry name" value="Peptidase_M14"/>
    <property type="match status" value="1"/>
</dbReference>
<sequence length="736" mass="83418">MILYLLLAFVSFTIESLETNEAVDSSKSFSYLEYGEMITFMQELQEKYPDIVRLFVAQDKYNLPFPTELKCPKSSKKPNRDLLPCKQYVLHVTNHSKNENIDRPEIFISGALHGDERVGPLASIELVALLAEGANSHALHPSKARRNVNDLVTRQWLHSLVNTRNIYVMPMTNAYGFAHHVREERENDPNRDFNIMKAPNCMESMTARVINELWRDHVFELAITFHGGTQSISYEWGSPDHFKGGRSQKSPDHTGLVSLAETLALYGGSFQDGSLYKTGTMNDVVYGVTGGMEDWSYAASWENQVLKASGQSIPFAPCRPTSYGGYLEEKTIYNNVTHRTVMMLIETSDDKEPLSDTLGDYADLYDTNLDYYYHEDAFNPVEHVTRNVKVALMLIEMARPYIRWLAFPSMSHSTGTSKQVSSFISLETFVTEKKFSREDIRIDSCPASENTDIIQCGACDCRANYSSPSKDVQLLLAWEVLGAFTVDETYLELSLTSDFEKVLERTKRQTGITRRALRSKSMRSKVPFFTECVHLSKPANVSVGIYFIRAVAMVDQDWSVQGSKANSPSPLVPPQTHTVNVRTNAAWNMKSNGHRVRGSLWWYSSIISLRFEHPSSTFSNPPSIRTEAENKTSPISSPLIVKGNSKLKRDNHILQLGFVVLATGILVVLLTSIYVYRRLFRSPVKKQQYARLNVRMGHSDEVRNMDDLEKHGSNNESAKPQLTTKRHRECVIDTEQ</sequence>
<dbReference type="GO" id="GO:0004181">
    <property type="term" value="F:metallocarboxypeptidase activity"/>
    <property type="evidence" value="ECO:0007669"/>
    <property type="project" value="InterPro"/>
</dbReference>
<dbReference type="GO" id="GO:0008270">
    <property type="term" value="F:zinc ion binding"/>
    <property type="evidence" value="ECO:0007669"/>
    <property type="project" value="InterPro"/>
</dbReference>
<dbReference type="GO" id="GO:0006508">
    <property type="term" value="P:proteolysis"/>
    <property type="evidence" value="ECO:0007669"/>
    <property type="project" value="InterPro"/>
</dbReference>
<evidence type="ECO:0000256" key="5">
    <source>
        <dbReference type="SAM" id="Phobius"/>
    </source>
</evidence>
<protein>
    <submittedName>
        <fullName evidence="8">Uncharacterized protein AlNc14C7G969</fullName>
    </submittedName>
</protein>
<evidence type="ECO:0000256" key="2">
    <source>
        <dbReference type="ARBA" id="ARBA00005988"/>
    </source>
</evidence>
<evidence type="ECO:0000256" key="4">
    <source>
        <dbReference type="SAM" id="MobiDB-lite"/>
    </source>
</evidence>
<comment type="similarity">
    <text evidence="2 3">Belongs to the peptidase M14 family.</text>
</comment>
<keyword evidence="6" id="KW-0732">Signal</keyword>
<feature type="domain" description="Peptidase M14" evidence="7">
    <location>
        <begin position="30"/>
        <end position="336"/>
    </location>
</feature>
<dbReference type="EMBL" id="FR824052">
    <property type="protein sequence ID" value="CCA14931.1"/>
    <property type="molecule type" value="Genomic_DNA"/>
</dbReference>
<organism evidence="8">
    <name type="scientific">Albugo laibachii Nc14</name>
    <dbReference type="NCBI Taxonomy" id="890382"/>
    <lineage>
        <taxon>Eukaryota</taxon>
        <taxon>Sar</taxon>
        <taxon>Stramenopiles</taxon>
        <taxon>Oomycota</taxon>
        <taxon>Peronosporomycetes</taxon>
        <taxon>Albuginales</taxon>
        <taxon>Albuginaceae</taxon>
        <taxon>Albugo</taxon>
    </lineage>
</organism>
<feature type="region of interest" description="Disordered" evidence="4">
    <location>
        <begin position="705"/>
        <end position="736"/>
    </location>
</feature>
<keyword evidence="5" id="KW-0472">Membrane</keyword>
<reference evidence="8" key="1">
    <citation type="journal article" date="2011" name="PLoS Biol.">
        <title>Gene gain and loss during evolution of obligate parasitism in the white rust pathogen of Arabidopsis thaliana.</title>
        <authorList>
            <person name="Kemen E."/>
            <person name="Gardiner A."/>
            <person name="Schultz-Larsen T."/>
            <person name="Kemen A.C."/>
            <person name="Balmuth A.L."/>
            <person name="Robert-Seilaniantz A."/>
            <person name="Bailey K."/>
            <person name="Holub E."/>
            <person name="Studholme D.J."/>
            <person name="Maclean D."/>
            <person name="Jones J.D."/>
        </authorList>
    </citation>
    <scope>NUCLEOTIDE SEQUENCE</scope>
</reference>
<name>F0W1K2_9STRA</name>
<feature type="chain" id="PRO_5003261439" evidence="6">
    <location>
        <begin position="17"/>
        <end position="736"/>
    </location>
</feature>
<comment type="cofactor">
    <cofactor evidence="1">
        <name>Zn(2+)</name>
        <dbReference type="ChEBI" id="CHEBI:29105"/>
    </cofactor>
</comment>
<dbReference type="HOGENOM" id="CLU_019493_1_1_1"/>
<dbReference type="SUPFAM" id="SSF53187">
    <property type="entry name" value="Zn-dependent exopeptidases"/>
    <property type="match status" value="1"/>
</dbReference>
<evidence type="ECO:0000256" key="6">
    <source>
        <dbReference type="SAM" id="SignalP"/>
    </source>
</evidence>
<dbReference type="PROSITE" id="PS52035">
    <property type="entry name" value="PEPTIDASE_M14"/>
    <property type="match status" value="1"/>
</dbReference>
<dbReference type="InterPro" id="IPR000834">
    <property type="entry name" value="Peptidase_M14"/>
</dbReference>
<dbReference type="GO" id="GO:0005615">
    <property type="term" value="C:extracellular space"/>
    <property type="evidence" value="ECO:0007669"/>
    <property type="project" value="TreeGrafter"/>
</dbReference>
<evidence type="ECO:0000256" key="1">
    <source>
        <dbReference type="ARBA" id="ARBA00001947"/>
    </source>
</evidence>
<comment type="caution">
    <text evidence="3">Lacks conserved residue(s) required for the propagation of feature annotation.</text>
</comment>
<evidence type="ECO:0000313" key="8">
    <source>
        <dbReference type="EMBL" id="CCA14931.1"/>
    </source>
</evidence>
<gene>
    <name evidence="8" type="primary">AlNc14C7G969</name>
    <name evidence="8" type="ORF">ALNC14_010740</name>
</gene>
<feature type="compositionally biased region" description="Polar residues" evidence="4">
    <location>
        <begin position="714"/>
        <end position="723"/>
    </location>
</feature>
<evidence type="ECO:0000256" key="3">
    <source>
        <dbReference type="PROSITE-ProRule" id="PRU01379"/>
    </source>
</evidence>